<accession>A0ABP9GZ16</accession>
<dbReference type="InterPro" id="IPR036909">
    <property type="entry name" value="Cyt_c-like_dom_sf"/>
</dbReference>
<evidence type="ECO:0000313" key="2">
    <source>
        <dbReference type="EMBL" id="GAA4955577.1"/>
    </source>
</evidence>
<keyword evidence="1" id="KW-1133">Transmembrane helix</keyword>
<keyword evidence="1" id="KW-0812">Transmembrane</keyword>
<dbReference type="EMBL" id="BAABJJ010000044">
    <property type="protein sequence ID" value="GAA4955577.1"/>
    <property type="molecule type" value="Genomic_DNA"/>
</dbReference>
<name>A0ABP9GZ16_9FLAO</name>
<proteinExistence type="predicted"/>
<dbReference type="Proteomes" id="UP001501302">
    <property type="component" value="Unassembled WGS sequence"/>
</dbReference>
<keyword evidence="3" id="KW-1185">Reference proteome</keyword>
<protein>
    <recommendedName>
        <fullName evidence="4">Monoheme cytochrome C</fullName>
    </recommendedName>
</protein>
<comment type="caution">
    <text evidence="2">The sequence shown here is derived from an EMBL/GenBank/DDBJ whole genome shotgun (WGS) entry which is preliminary data.</text>
</comment>
<evidence type="ECO:0000256" key="1">
    <source>
        <dbReference type="SAM" id="Phobius"/>
    </source>
</evidence>
<evidence type="ECO:0008006" key="4">
    <source>
        <dbReference type="Google" id="ProtNLM"/>
    </source>
</evidence>
<keyword evidence="1" id="KW-0472">Membrane</keyword>
<dbReference type="RefSeq" id="WP_345193801.1">
    <property type="nucleotide sequence ID" value="NZ_BAABJJ010000044.1"/>
</dbReference>
<gene>
    <name evidence="2" type="ORF">GCM10023314_31660</name>
</gene>
<sequence>MSNDEKVFRAQVRKVYRLLMLLFVLFVITGGGLMYYMANPDIFDFMSKSKTVTLEPVEVDEDRIENGIHVRTGLVDAEGLMTVVNNCTNCHSSKLVTQNRMNAERWNATIKWMQETQNLWDLGRNQEVIVNYLVTNYPPIAKGRRMILTDIDWYEFED</sequence>
<dbReference type="SUPFAM" id="SSF46626">
    <property type="entry name" value="Cytochrome c"/>
    <property type="match status" value="1"/>
</dbReference>
<evidence type="ECO:0000313" key="3">
    <source>
        <dbReference type="Proteomes" id="UP001501302"/>
    </source>
</evidence>
<feature type="transmembrane region" description="Helical" evidence="1">
    <location>
        <begin position="18"/>
        <end position="38"/>
    </location>
</feature>
<reference evidence="3" key="1">
    <citation type="journal article" date="2019" name="Int. J. Syst. Evol. Microbiol.">
        <title>The Global Catalogue of Microorganisms (GCM) 10K type strain sequencing project: providing services to taxonomists for standard genome sequencing and annotation.</title>
        <authorList>
            <consortium name="The Broad Institute Genomics Platform"/>
            <consortium name="The Broad Institute Genome Sequencing Center for Infectious Disease"/>
            <person name="Wu L."/>
            <person name="Ma J."/>
        </authorList>
    </citation>
    <scope>NUCLEOTIDE SEQUENCE [LARGE SCALE GENOMIC DNA]</scope>
    <source>
        <strain evidence="3">JCM 18285</strain>
    </source>
</reference>
<organism evidence="2 3">
    <name type="scientific">Algibacter agarivorans</name>
    <dbReference type="NCBI Taxonomy" id="1109741"/>
    <lineage>
        <taxon>Bacteria</taxon>
        <taxon>Pseudomonadati</taxon>
        <taxon>Bacteroidota</taxon>
        <taxon>Flavobacteriia</taxon>
        <taxon>Flavobacteriales</taxon>
        <taxon>Flavobacteriaceae</taxon>
        <taxon>Algibacter</taxon>
    </lineage>
</organism>
<dbReference type="Gene3D" id="1.10.760.10">
    <property type="entry name" value="Cytochrome c-like domain"/>
    <property type="match status" value="1"/>
</dbReference>